<dbReference type="AlphaFoldDB" id="A0A7S4W0C1"/>
<proteinExistence type="predicted"/>
<name>A0A7S4W0C1_9DINO</name>
<dbReference type="Gene3D" id="1.20.5.190">
    <property type="match status" value="1"/>
</dbReference>
<feature type="compositionally biased region" description="Low complexity" evidence="1">
    <location>
        <begin position="124"/>
        <end position="141"/>
    </location>
</feature>
<protein>
    <submittedName>
        <fullName evidence="2">Uncharacterized protein</fullName>
    </submittedName>
</protein>
<evidence type="ECO:0000313" key="2">
    <source>
        <dbReference type="EMBL" id="CAE4614245.1"/>
    </source>
</evidence>
<evidence type="ECO:0000256" key="1">
    <source>
        <dbReference type="SAM" id="MobiDB-lite"/>
    </source>
</evidence>
<gene>
    <name evidence="2" type="ORF">AMON00008_LOCUS35337</name>
</gene>
<feature type="compositionally biased region" description="Basic residues" evidence="1">
    <location>
        <begin position="104"/>
        <end position="114"/>
    </location>
</feature>
<reference evidence="2" key="1">
    <citation type="submission" date="2021-01" db="EMBL/GenBank/DDBJ databases">
        <authorList>
            <person name="Corre E."/>
            <person name="Pelletier E."/>
            <person name="Niang G."/>
            <person name="Scheremetjew M."/>
            <person name="Finn R."/>
            <person name="Kale V."/>
            <person name="Holt S."/>
            <person name="Cochrane G."/>
            <person name="Meng A."/>
            <person name="Brown T."/>
            <person name="Cohen L."/>
        </authorList>
    </citation>
    <scope>NUCLEOTIDE SEQUENCE</scope>
    <source>
        <strain evidence="2">CCMP3105</strain>
    </source>
</reference>
<feature type="region of interest" description="Disordered" evidence="1">
    <location>
        <begin position="73"/>
        <end position="177"/>
    </location>
</feature>
<accession>A0A7S4W0C1</accession>
<organism evidence="2">
    <name type="scientific">Alexandrium monilatum</name>
    <dbReference type="NCBI Taxonomy" id="311494"/>
    <lineage>
        <taxon>Eukaryota</taxon>
        <taxon>Sar</taxon>
        <taxon>Alveolata</taxon>
        <taxon>Dinophyceae</taxon>
        <taxon>Gonyaulacales</taxon>
        <taxon>Pyrocystaceae</taxon>
        <taxon>Alexandrium</taxon>
    </lineage>
</organism>
<feature type="compositionally biased region" description="Basic residues" evidence="1">
    <location>
        <begin position="86"/>
        <end position="95"/>
    </location>
</feature>
<dbReference type="EMBL" id="HBNR01050508">
    <property type="protein sequence ID" value="CAE4614245.1"/>
    <property type="molecule type" value="Transcribed_RNA"/>
</dbReference>
<sequence>MCGSAPLTLESTLEATSKVLGSKLKCSENRGIDMQGSLAEDLEKVVESMQALQPIVQVTKELKEAVKLAATLRRPASAPVPTPRAARQRSPRRQRRSEVPPLPLRRRITRKRPRQPGDQPDPRPQTAPRAAAASASRAPTRGCTPPTEVLPFTPPHSPSRGSDGTCRPASGSSSHCVQGNSGLPELLAPIHKIVGSTAAVLDRFDRLAQDVGGLKRDVGGLKQDVGGLKENVEVVSRVKEDARMLKLDVSNLTLRQSRQEESQRKADLGQQQRDAWFQEQLRDLRREQDNFRGSVWKALEELPQRVRQELRTEVRTEVRAAIREVMRPEVKAPPPPPPAKTLPGRAQFFAVKSAPPVHPAPWPDESL</sequence>